<keyword evidence="2" id="KW-1185">Reference proteome</keyword>
<organism evidence="1 2">
    <name type="scientific">Catenulispora yoronensis</name>
    <dbReference type="NCBI Taxonomy" id="450799"/>
    <lineage>
        <taxon>Bacteria</taxon>
        <taxon>Bacillati</taxon>
        <taxon>Actinomycetota</taxon>
        <taxon>Actinomycetes</taxon>
        <taxon>Catenulisporales</taxon>
        <taxon>Catenulisporaceae</taxon>
        <taxon>Catenulispora</taxon>
    </lineage>
</organism>
<sequence length="98" mass="10250">MSQARQPADGEQAHSAHPGRDVFTLLAGIADLGLDTAETLIGKARGVLSRSDLPEIAADAHHDLKARGDAVLGRITPPPESHMETLARLARPTTPDGA</sequence>
<evidence type="ECO:0000313" key="2">
    <source>
        <dbReference type="Proteomes" id="UP001500751"/>
    </source>
</evidence>
<gene>
    <name evidence="1" type="ORF">GCM10009839_44480</name>
</gene>
<accession>A0ABP5G5A8</accession>
<dbReference type="RefSeq" id="WP_344667554.1">
    <property type="nucleotide sequence ID" value="NZ_BAAAQN010000026.1"/>
</dbReference>
<proteinExistence type="predicted"/>
<name>A0ABP5G5A8_9ACTN</name>
<protein>
    <recommendedName>
        <fullName evidence="3">Polyprenyl synthetase</fullName>
    </recommendedName>
</protein>
<reference evidence="2" key="1">
    <citation type="journal article" date="2019" name="Int. J. Syst. Evol. Microbiol.">
        <title>The Global Catalogue of Microorganisms (GCM) 10K type strain sequencing project: providing services to taxonomists for standard genome sequencing and annotation.</title>
        <authorList>
            <consortium name="The Broad Institute Genomics Platform"/>
            <consortium name="The Broad Institute Genome Sequencing Center for Infectious Disease"/>
            <person name="Wu L."/>
            <person name="Ma J."/>
        </authorList>
    </citation>
    <scope>NUCLEOTIDE SEQUENCE [LARGE SCALE GENOMIC DNA]</scope>
    <source>
        <strain evidence="2">JCM 16014</strain>
    </source>
</reference>
<evidence type="ECO:0000313" key="1">
    <source>
        <dbReference type="EMBL" id="GAA2038155.1"/>
    </source>
</evidence>
<dbReference type="Proteomes" id="UP001500751">
    <property type="component" value="Unassembled WGS sequence"/>
</dbReference>
<dbReference type="EMBL" id="BAAAQN010000026">
    <property type="protein sequence ID" value="GAA2038155.1"/>
    <property type="molecule type" value="Genomic_DNA"/>
</dbReference>
<comment type="caution">
    <text evidence="1">The sequence shown here is derived from an EMBL/GenBank/DDBJ whole genome shotgun (WGS) entry which is preliminary data.</text>
</comment>
<evidence type="ECO:0008006" key="3">
    <source>
        <dbReference type="Google" id="ProtNLM"/>
    </source>
</evidence>